<reference evidence="1 2" key="1">
    <citation type="submission" date="2014-03" db="EMBL/GenBank/DDBJ databases">
        <title>Draft genome of the hookworm Oesophagostomum dentatum.</title>
        <authorList>
            <person name="Mitreva M."/>
        </authorList>
    </citation>
    <scope>NUCLEOTIDE SEQUENCE [LARGE SCALE GENOMIC DNA]</scope>
    <source>
        <strain evidence="1 2">OD-Hann</strain>
    </source>
</reference>
<proteinExistence type="predicted"/>
<dbReference type="AlphaFoldDB" id="A0A0B1T2J8"/>
<dbReference type="EMBL" id="KN553480">
    <property type="protein sequence ID" value="KHJ90012.1"/>
    <property type="molecule type" value="Genomic_DNA"/>
</dbReference>
<sequence length="172" mass="19906">MQKFPPAFFVLGVALPKQCRFLSSGTKIIRHRIDPGIHAKLLRHFGTVDEEELIRLAEEDYYDTDYYEGPISPIYGDADIAALVHEYYGSGDYFDGDFEAPEEEGSGHMDLVHQLDGDFVVTSDEKPRKYRVVYRTKLSTRPAYYELTPNRTGTLRCRIFNERINFEPQEDQ</sequence>
<organism evidence="1 2">
    <name type="scientific">Oesophagostomum dentatum</name>
    <name type="common">Nodular worm</name>
    <dbReference type="NCBI Taxonomy" id="61180"/>
    <lineage>
        <taxon>Eukaryota</taxon>
        <taxon>Metazoa</taxon>
        <taxon>Ecdysozoa</taxon>
        <taxon>Nematoda</taxon>
        <taxon>Chromadorea</taxon>
        <taxon>Rhabditida</taxon>
        <taxon>Rhabditina</taxon>
        <taxon>Rhabditomorpha</taxon>
        <taxon>Strongyloidea</taxon>
        <taxon>Strongylidae</taxon>
        <taxon>Oesophagostomum</taxon>
    </lineage>
</organism>
<protein>
    <submittedName>
        <fullName evidence="1">Uncharacterized protein</fullName>
    </submittedName>
</protein>
<evidence type="ECO:0000313" key="2">
    <source>
        <dbReference type="Proteomes" id="UP000053660"/>
    </source>
</evidence>
<dbReference type="Proteomes" id="UP000053660">
    <property type="component" value="Unassembled WGS sequence"/>
</dbReference>
<keyword evidence="2" id="KW-1185">Reference proteome</keyword>
<evidence type="ECO:0000313" key="1">
    <source>
        <dbReference type="EMBL" id="KHJ90012.1"/>
    </source>
</evidence>
<name>A0A0B1T2J8_OESDE</name>
<gene>
    <name evidence="1" type="ORF">OESDEN_10151</name>
</gene>
<dbReference type="OrthoDB" id="5875833at2759"/>
<accession>A0A0B1T2J8</accession>